<dbReference type="InterPro" id="IPR018841">
    <property type="entry name" value="DUF2442"/>
</dbReference>
<organism evidence="2">
    <name type="scientific">Candidatus Kentrum sp. FW</name>
    <dbReference type="NCBI Taxonomy" id="2126338"/>
    <lineage>
        <taxon>Bacteria</taxon>
        <taxon>Pseudomonadati</taxon>
        <taxon>Pseudomonadota</taxon>
        <taxon>Gammaproteobacteria</taxon>
        <taxon>Candidatus Kentrum</taxon>
    </lineage>
</organism>
<gene>
    <name evidence="2" type="ORF">BECKFW1821A_GA0114235_100920</name>
</gene>
<dbReference type="AlphaFoldDB" id="A0A450S0U2"/>
<evidence type="ECO:0000256" key="1">
    <source>
        <dbReference type="SAM" id="MobiDB-lite"/>
    </source>
</evidence>
<dbReference type="Gene3D" id="3.30.2020.10">
    <property type="entry name" value="NE0471-like N-terminal domain"/>
    <property type="match status" value="1"/>
</dbReference>
<name>A0A450S0U2_9GAMM</name>
<reference evidence="2" key="1">
    <citation type="submission" date="2019-02" db="EMBL/GenBank/DDBJ databases">
        <authorList>
            <person name="Gruber-Vodicka R. H."/>
            <person name="Seah K. B. B."/>
        </authorList>
    </citation>
    <scope>NUCLEOTIDE SEQUENCE</scope>
    <source>
        <strain evidence="2">BECK_BZ15</strain>
    </source>
</reference>
<dbReference type="InterPro" id="IPR036782">
    <property type="entry name" value="NE0471-like_N"/>
</dbReference>
<evidence type="ECO:0000313" key="2">
    <source>
        <dbReference type="EMBL" id="VFJ45268.1"/>
    </source>
</evidence>
<feature type="region of interest" description="Disordered" evidence="1">
    <location>
        <begin position="81"/>
        <end position="102"/>
    </location>
</feature>
<sequence>MARRGALAFALVPMRLAWEFPSPTDSRVGPMRIAEVTPQEDGSLFVVAEDGRSGVFDVRPYLESPAFRPLAAWEEFKFRKNKNPEKPVPAQGTPRLDTGAKR</sequence>
<dbReference type="SUPFAM" id="SSF143880">
    <property type="entry name" value="NE0471 N-terminal domain-like"/>
    <property type="match status" value="1"/>
</dbReference>
<proteinExistence type="predicted"/>
<protein>
    <submittedName>
        <fullName evidence="2">Uncharacterized protein</fullName>
    </submittedName>
</protein>
<accession>A0A450S0U2</accession>
<dbReference type="EMBL" id="CAADEW010000009">
    <property type="protein sequence ID" value="VFJ45268.1"/>
    <property type="molecule type" value="Genomic_DNA"/>
</dbReference>
<dbReference type="Pfam" id="PF10387">
    <property type="entry name" value="DUF2442"/>
    <property type="match status" value="1"/>
</dbReference>